<feature type="domain" description="Glycosyltransferase 2-like" evidence="13">
    <location>
        <begin position="5"/>
        <end position="171"/>
    </location>
</feature>
<evidence type="ECO:0000256" key="11">
    <source>
        <dbReference type="ARBA" id="ARBA00023136"/>
    </source>
</evidence>
<evidence type="ECO:0000256" key="7">
    <source>
        <dbReference type="ARBA" id="ARBA00022692"/>
    </source>
</evidence>
<dbReference type="InterPro" id="IPR035518">
    <property type="entry name" value="DPG_synthase"/>
</dbReference>
<dbReference type="KEGG" id="aup:AsAng_0062920"/>
<organism evidence="14 15">
    <name type="scientific">Aureispira anguillae</name>
    <dbReference type="NCBI Taxonomy" id="2864201"/>
    <lineage>
        <taxon>Bacteria</taxon>
        <taxon>Pseudomonadati</taxon>
        <taxon>Bacteroidota</taxon>
        <taxon>Saprospiria</taxon>
        <taxon>Saprospirales</taxon>
        <taxon>Saprospiraceae</taxon>
        <taxon>Aureispira</taxon>
    </lineage>
</organism>
<accession>A0A915YLN5</accession>
<evidence type="ECO:0000256" key="3">
    <source>
        <dbReference type="ARBA" id="ARBA00006739"/>
    </source>
</evidence>
<evidence type="ECO:0000256" key="12">
    <source>
        <dbReference type="ARBA" id="ARBA00045097"/>
    </source>
</evidence>
<dbReference type="RefSeq" id="WP_264790654.1">
    <property type="nucleotide sequence ID" value="NZ_AP026867.1"/>
</dbReference>
<dbReference type="EMBL" id="AP026867">
    <property type="protein sequence ID" value="BDS15508.1"/>
    <property type="molecule type" value="Genomic_DNA"/>
</dbReference>
<dbReference type="Pfam" id="PF00535">
    <property type="entry name" value="Glycos_transf_2"/>
    <property type="match status" value="1"/>
</dbReference>
<name>A0A915YLN5_9BACT</name>
<evidence type="ECO:0000256" key="10">
    <source>
        <dbReference type="ARBA" id="ARBA00022989"/>
    </source>
</evidence>
<comment type="similarity">
    <text evidence="3">Belongs to the glycosyltransferase 2 family.</text>
</comment>
<gene>
    <name evidence="14" type="ORF">AsAng_0062920</name>
</gene>
<dbReference type="GO" id="GO:0004581">
    <property type="term" value="F:dolichyl-phosphate beta-glucosyltransferase activity"/>
    <property type="evidence" value="ECO:0007669"/>
    <property type="project" value="UniProtKB-EC"/>
</dbReference>
<reference evidence="14" key="1">
    <citation type="submission" date="2022-09" db="EMBL/GenBank/DDBJ databases">
        <title>Aureispira anguillicida sp. nov., isolated from Leptocephalus of Japanese eel Anguilla japonica.</title>
        <authorList>
            <person name="Yuasa K."/>
            <person name="Mekata T."/>
            <person name="Ikunari K."/>
        </authorList>
    </citation>
    <scope>NUCLEOTIDE SEQUENCE</scope>
    <source>
        <strain evidence="14">EL160426</strain>
    </source>
</reference>
<keyword evidence="7" id="KW-0812">Transmembrane</keyword>
<keyword evidence="8" id="KW-0256">Endoplasmic reticulum</keyword>
<dbReference type="EC" id="2.4.1.117" evidence="4"/>
<comment type="subcellular location">
    <subcellularLocation>
        <location evidence="1">Endoplasmic reticulum membrane</location>
        <topology evidence="1">Single-pass membrane protein</topology>
    </subcellularLocation>
</comment>
<evidence type="ECO:0000256" key="4">
    <source>
        <dbReference type="ARBA" id="ARBA00012583"/>
    </source>
</evidence>
<evidence type="ECO:0000256" key="6">
    <source>
        <dbReference type="ARBA" id="ARBA00022679"/>
    </source>
</evidence>
<evidence type="ECO:0000313" key="14">
    <source>
        <dbReference type="EMBL" id="BDS15508.1"/>
    </source>
</evidence>
<keyword evidence="9" id="KW-0735">Signal-anchor</keyword>
<dbReference type="CDD" id="cd04188">
    <property type="entry name" value="DPG_synthase"/>
    <property type="match status" value="1"/>
</dbReference>
<dbReference type="Proteomes" id="UP001060919">
    <property type="component" value="Chromosome"/>
</dbReference>
<evidence type="ECO:0000313" key="15">
    <source>
        <dbReference type="Proteomes" id="UP001060919"/>
    </source>
</evidence>
<dbReference type="InterPro" id="IPR001173">
    <property type="entry name" value="Glyco_trans_2-like"/>
</dbReference>
<dbReference type="PANTHER" id="PTHR10859">
    <property type="entry name" value="GLYCOSYL TRANSFERASE"/>
    <property type="match status" value="1"/>
</dbReference>
<sequence>MKDISIIFPAYNEVERIEPTIVSYYEALEEMNFSYELLVVDDGSTDDTVLLIQQLCTRIPNLRLIQCPENKGKGAAVRVGMLNALGEIRIMTDADGSVEADQLDKLLHPILFEKADVSIGSRYIEGAVVSNPQPLYRRWWSRFANVIIQKILLPGILDTQCGFKAFKASVATAVFGDTATNGWSFDLEALALAQLKGFQIQEIPVCWADDARSKGHLGQLPKTIAELFRIRKQIKHKQLALEKI</sequence>
<evidence type="ECO:0000256" key="8">
    <source>
        <dbReference type="ARBA" id="ARBA00022824"/>
    </source>
</evidence>
<dbReference type="GO" id="GO:0006487">
    <property type="term" value="P:protein N-linked glycosylation"/>
    <property type="evidence" value="ECO:0007669"/>
    <property type="project" value="TreeGrafter"/>
</dbReference>
<protein>
    <recommendedName>
        <fullName evidence="4">dolichyl-phosphate beta-glucosyltransferase</fullName>
        <ecNumber evidence="4">2.4.1.117</ecNumber>
    </recommendedName>
</protein>
<comment type="catalytic activity">
    <reaction evidence="12">
        <text>a di-trans,poly-cis-dolichyl phosphate + UDP-alpha-D-glucose = a di-trans,poly-cis-dolichyl beta-D-glucosyl phosphate + UDP</text>
        <dbReference type="Rhea" id="RHEA:15401"/>
        <dbReference type="Rhea" id="RHEA-COMP:19498"/>
        <dbReference type="Rhea" id="RHEA-COMP:19502"/>
        <dbReference type="ChEBI" id="CHEBI:57525"/>
        <dbReference type="ChEBI" id="CHEBI:57683"/>
        <dbReference type="ChEBI" id="CHEBI:58223"/>
        <dbReference type="ChEBI" id="CHEBI:58885"/>
        <dbReference type="EC" id="2.4.1.117"/>
    </reaction>
    <physiologicalReaction direction="left-to-right" evidence="12">
        <dbReference type="Rhea" id="RHEA:15402"/>
    </physiologicalReaction>
</comment>
<evidence type="ECO:0000256" key="5">
    <source>
        <dbReference type="ARBA" id="ARBA00022676"/>
    </source>
</evidence>
<dbReference type="SUPFAM" id="SSF53448">
    <property type="entry name" value="Nucleotide-diphospho-sugar transferases"/>
    <property type="match status" value="1"/>
</dbReference>
<evidence type="ECO:0000256" key="1">
    <source>
        <dbReference type="ARBA" id="ARBA00004389"/>
    </source>
</evidence>
<proteinExistence type="inferred from homology"/>
<keyword evidence="6" id="KW-0808">Transferase</keyword>
<dbReference type="AlphaFoldDB" id="A0A915YLN5"/>
<keyword evidence="15" id="KW-1185">Reference proteome</keyword>
<dbReference type="Gene3D" id="3.90.550.10">
    <property type="entry name" value="Spore Coat Polysaccharide Biosynthesis Protein SpsA, Chain A"/>
    <property type="match status" value="1"/>
</dbReference>
<dbReference type="InterPro" id="IPR029044">
    <property type="entry name" value="Nucleotide-diphossugar_trans"/>
</dbReference>
<evidence type="ECO:0000259" key="13">
    <source>
        <dbReference type="Pfam" id="PF00535"/>
    </source>
</evidence>
<evidence type="ECO:0000256" key="2">
    <source>
        <dbReference type="ARBA" id="ARBA00004922"/>
    </source>
</evidence>
<keyword evidence="11" id="KW-0472">Membrane</keyword>
<keyword evidence="10" id="KW-1133">Transmembrane helix</keyword>
<keyword evidence="5" id="KW-0328">Glycosyltransferase</keyword>
<dbReference type="PANTHER" id="PTHR10859:SF91">
    <property type="entry name" value="DOLICHYL-PHOSPHATE BETA-GLUCOSYLTRANSFERASE"/>
    <property type="match status" value="1"/>
</dbReference>
<evidence type="ECO:0000256" key="9">
    <source>
        <dbReference type="ARBA" id="ARBA00022968"/>
    </source>
</evidence>
<comment type="pathway">
    <text evidence="2">Protein modification; protein glycosylation.</text>
</comment>